<protein>
    <submittedName>
        <fullName evidence="2">HicB family protein</fullName>
    </submittedName>
    <submittedName>
        <fullName evidence="1">Toxin-antitoxin system HicB family antitoxin</fullName>
    </submittedName>
</protein>
<accession>A0A508WWT1</accession>
<dbReference type="EMBL" id="NBUC01000132">
    <property type="protein sequence ID" value="PLT97193.1"/>
    <property type="molecule type" value="Genomic_DNA"/>
</dbReference>
<reference evidence="1 3" key="2">
    <citation type="journal article" date="2018" name="FEMS Microbiol. Ecol.">
        <title>Co-invading symbiotic mutualists of Medicago polymorpha retain high ancestral diversity and contain diverse accessory genomes.</title>
        <authorList>
            <person name="Porter S.S."/>
            <person name="Faber-Hammond J.J."/>
            <person name="Friesen M.L."/>
        </authorList>
    </citation>
    <scope>NUCLEOTIDE SEQUENCE [LARGE SCALE GENOMIC DNA]</scope>
    <source>
        <strain evidence="1 3">Str16</strain>
    </source>
</reference>
<dbReference type="EMBL" id="CABFNB010000097">
    <property type="protein sequence ID" value="VTZ61948.1"/>
    <property type="molecule type" value="Genomic_DNA"/>
</dbReference>
<evidence type="ECO:0000313" key="1">
    <source>
        <dbReference type="EMBL" id="PLT97193.1"/>
    </source>
</evidence>
<dbReference type="Pfam" id="PF05534">
    <property type="entry name" value="HicB"/>
    <property type="match status" value="1"/>
</dbReference>
<dbReference type="InterPro" id="IPR035069">
    <property type="entry name" value="TTHA1013/TTHA0281-like"/>
</dbReference>
<proteinExistence type="predicted"/>
<dbReference type="OMA" id="HARCAMM"/>
<evidence type="ECO:0000313" key="2">
    <source>
        <dbReference type="EMBL" id="VTZ61948.1"/>
    </source>
</evidence>
<evidence type="ECO:0000313" key="3">
    <source>
        <dbReference type="Proteomes" id="UP001190825"/>
    </source>
</evidence>
<reference evidence="2" key="3">
    <citation type="submission" date="2019-06" db="EMBL/GenBank/DDBJ databases">
        <authorList>
            <person name="Le Quere A."/>
            <person name="Colella S."/>
        </authorList>
    </citation>
    <scope>NUCLEOTIDE SEQUENCE</scope>
    <source>
        <strain evidence="2">EmedicaeMD41</strain>
    </source>
</reference>
<reference evidence="1" key="1">
    <citation type="submission" date="2017-04" db="EMBL/GenBank/DDBJ databases">
        <authorList>
            <person name="Porter S."/>
            <person name="Friesen M.L."/>
            <person name="Faber-Hammond J."/>
        </authorList>
    </citation>
    <scope>NUCLEOTIDE SEQUENCE</scope>
    <source>
        <strain evidence="1">Str16</strain>
    </source>
</reference>
<name>A0A508WWT1_9HYPH</name>
<dbReference type="Proteomes" id="UP001190825">
    <property type="component" value="Unassembled WGS sequence"/>
</dbReference>
<dbReference type="Proteomes" id="UP000507954">
    <property type="component" value="Unassembled WGS sequence"/>
</dbReference>
<sequence>MNADTVTGLKEAFHEAVDDYIETCATLGKEPQKPYSGEMMFRVDPAFHRKAAIAAALSGKSLTQWAEEALDRQPAITRV</sequence>
<keyword evidence="3" id="KW-1185">Reference proteome</keyword>
<gene>
    <name evidence="1" type="ORF">BMJ33_26425</name>
    <name evidence="2" type="ORF">EMEDMD4_310197</name>
</gene>
<dbReference type="SUPFAM" id="SSF143100">
    <property type="entry name" value="TTHA1013/TTHA0281-like"/>
    <property type="match status" value="1"/>
</dbReference>
<dbReference type="InterPro" id="IPR008651">
    <property type="entry name" value="Uncharacterised_HicB"/>
</dbReference>
<organism evidence="2">
    <name type="scientific">Sinorhizobium medicae</name>
    <dbReference type="NCBI Taxonomy" id="110321"/>
    <lineage>
        <taxon>Bacteria</taxon>
        <taxon>Pseudomonadati</taxon>
        <taxon>Pseudomonadota</taxon>
        <taxon>Alphaproteobacteria</taxon>
        <taxon>Hyphomicrobiales</taxon>
        <taxon>Rhizobiaceae</taxon>
        <taxon>Sinorhizobium/Ensifer group</taxon>
        <taxon>Sinorhizobium</taxon>
    </lineage>
</organism>
<dbReference type="AlphaFoldDB" id="A0A508WWT1"/>